<reference evidence="1" key="1">
    <citation type="submission" date="2017-02" db="EMBL/GenBank/DDBJ databases">
        <title>Delving into the versatile metabolic prowess of the omnipresent phylum Bacteroidetes.</title>
        <authorList>
            <person name="Nobu M.K."/>
            <person name="Mei R."/>
            <person name="Narihiro T."/>
            <person name="Kuroda K."/>
            <person name="Liu W.-T."/>
        </authorList>
    </citation>
    <scope>NUCLEOTIDE SEQUENCE</scope>
    <source>
        <strain evidence="1">ADurb.Bin160</strain>
    </source>
</reference>
<accession>A0A1V5ZK98</accession>
<protein>
    <submittedName>
        <fullName evidence="1">Uncharacterized protein</fullName>
    </submittedName>
</protein>
<gene>
    <name evidence="1" type="ORF">BWY04_01322</name>
</gene>
<dbReference type="AlphaFoldDB" id="A0A1V5ZK98"/>
<comment type="caution">
    <text evidence="1">The sequence shown here is derived from an EMBL/GenBank/DDBJ whole genome shotgun (WGS) entry which is preliminary data.</text>
</comment>
<name>A0A1V5ZK98_9BACT</name>
<sequence length="582" mass="67265">MENYLNKKLPINMKNQLWIDFFDCLQEEFLLIKTEIEKKKFLYDIDNMDYERMLEIVNLFKIPFNVSVDNRESFLREEIKSLPFRLKNKATLKIFRSFIKRMERRGDVYIYFFDGERLTKSTYPMLKSSSSIQPRQVYYIESNINSTGFIEKQIKLDEGRKLDEDETWKIDNALVKKVTKHLALEIFLDELFFSGLDGSAPNAGGYPSVGLAPSKTLPPSLTLSPTPRIAYLIAKEYFEYIETNANAFRKVSDVIRIGCQLNAFADNSRFFNSETNLDFTIPKIRLNAVTTDFMLNVSSVDDIKYMEFGCGYNKDLPSYETSNPQPTQLEDLVARYEISKKEENADWYAVSFDYQALNVNNFIVDVPEVNKSNFTGYLPKTPIKPNNVTITFFNNSIGYTIKDDGFGKLVSDVANGTIDYNTGYFNFNTIVDKETTVFFEQVETVFDYQIDFLLRPILTSTLFIKYVINGTTYIATSNSSGEILGVSCTGTVDFTNGIIHLEFDLDVENLELIFKTRKTIYPTVGKEITTSFFTNKRDFYIQEVGLRNSNDELIAYSCFPRIGFDSFRNYLSFSFFIKKSNF</sequence>
<evidence type="ECO:0000313" key="1">
    <source>
        <dbReference type="EMBL" id="OQB40486.1"/>
    </source>
</evidence>
<organism evidence="1">
    <name type="scientific">candidate division CPR1 bacterium ADurb.Bin160</name>
    <dbReference type="NCBI Taxonomy" id="1852826"/>
    <lineage>
        <taxon>Bacteria</taxon>
        <taxon>candidate division CPR1</taxon>
    </lineage>
</organism>
<dbReference type="EMBL" id="MWDB01000042">
    <property type="protein sequence ID" value="OQB40486.1"/>
    <property type="molecule type" value="Genomic_DNA"/>
</dbReference>
<dbReference type="Proteomes" id="UP000485621">
    <property type="component" value="Unassembled WGS sequence"/>
</dbReference>
<proteinExistence type="predicted"/>